<feature type="domain" description="DUF1023" evidence="3">
    <location>
        <begin position="214"/>
        <end position="377"/>
    </location>
</feature>
<dbReference type="Proteomes" id="UP000183760">
    <property type="component" value="Unassembled WGS sequence"/>
</dbReference>
<feature type="coiled-coil region" evidence="1">
    <location>
        <begin position="118"/>
        <end position="145"/>
    </location>
</feature>
<dbReference type="EMBL" id="BJXR01000072">
    <property type="protein sequence ID" value="GEN12952.1"/>
    <property type="molecule type" value="Genomic_DNA"/>
</dbReference>
<dbReference type="InterPro" id="IPR029058">
    <property type="entry name" value="AB_hydrolase_fold"/>
</dbReference>
<organism evidence="4 7">
    <name type="scientific">Myxococcus fulvus</name>
    <dbReference type="NCBI Taxonomy" id="33"/>
    <lineage>
        <taxon>Bacteria</taxon>
        <taxon>Pseudomonadati</taxon>
        <taxon>Myxococcota</taxon>
        <taxon>Myxococcia</taxon>
        <taxon>Myxococcales</taxon>
        <taxon>Cystobacterineae</taxon>
        <taxon>Myxococcaceae</taxon>
        <taxon>Myxococcus</taxon>
    </lineage>
</organism>
<reference evidence="4 7" key="2">
    <citation type="submission" date="2019-07" db="EMBL/GenBank/DDBJ databases">
        <title>Whole genome shotgun sequence of Myxococcus fulvus NBRC 100333.</title>
        <authorList>
            <person name="Hosoyama A."/>
            <person name="Uohara A."/>
            <person name="Ohji S."/>
            <person name="Ichikawa N."/>
        </authorList>
    </citation>
    <scope>NUCLEOTIDE SEQUENCE [LARGE SCALE GENOMIC DNA]</scope>
    <source>
        <strain evidence="4 7">NBRC 100333</strain>
    </source>
</reference>
<dbReference type="Gene3D" id="3.40.50.1820">
    <property type="entry name" value="alpha/beta hydrolase"/>
    <property type="match status" value="1"/>
</dbReference>
<dbReference type="Proteomes" id="UP000321514">
    <property type="component" value="Unassembled WGS sequence"/>
</dbReference>
<dbReference type="RefSeq" id="WP_046711842.1">
    <property type="nucleotide sequence ID" value="NZ_BJXR01000072.1"/>
</dbReference>
<evidence type="ECO:0000256" key="2">
    <source>
        <dbReference type="SAM" id="MobiDB-lite"/>
    </source>
</evidence>
<proteinExistence type="predicted"/>
<dbReference type="Pfam" id="PF06259">
    <property type="entry name" value="Abhydrolase_8"/>
    <property type="match status" value="1"/>
</dbReference>
<name>A0A511THY2_MYXFU</name>
<protein>
    <submittedName>
        <fullName evidence="5">Alpha/beta hydrolase</fullName>
    </submittedName>
</protein>
<keyword evidence="6" id="KW-1185">Reference proteome</keyword>
<dbReference type="AlphaFoldDB" id="A0A511THY2"/>
<dbReference type="OrthoDB" id="3259161at2"/>
<evidence type="ECO:0000313" key="6">
    <source>
        <dbReference type="Proteomes" id="UP000183760"/>
    </source>
</evidence>
<evidence type="ECO:0000313" key="5">
    <source>
        <dbReference type="EMBL" id="SEU38486.1"/>
    </source>
</evidence>
<feature type="region of interest" description="Disordered" evidence="2">
    <location>
        <begin position="35"/>
        <end position="111"/>
    </location>
</feature>
<feature type="compositionally biased region" description="Polar residues" evidence="2">
    <location>
        <begin position="93"/>
        <end position="103"/>
    </location>
</feature>
<sequence length="472" mass="50058">MAPISSVDRGAAEAARRRAEAARIAAQAQAAAAKVKEKAAQKPQPQQTLTAFEGPRKVGAERLTGQKASPVAKGPLDAAPADPKARAGWWKQLSPTEQMQAVSSDPKKVGSLDGLPASVRDTANRQQLKNELTQLTAEADKAKKDYLDNRSLGDKLRDALRPGSAADEPAEKFLPEAKRHQLENARAVQKQLERTEKEVGSAQLLVYDSAFVKGEGRAAIVAGNLDTAKHVSVSVPGLNSDVRDYMDNITSDALNLHKAAGKEHGEVATVAWMGYDAPGFQNVASDNAAENGAKLLAADVAGIRASREGNQPHLTVIGHSYGSTTASIAADKNGLQADDLVLIGSPGAGSAKSVKDYDGPLANGHVWSGSASRDFVSWLNGSNLPGDPLGQDPTENLFGAKRFTAEATDRGDKSNFEDHSKYYRAGSESLGNLADIVTGNYGGVDSAKHRYGEHDWFKGNRVIDPETQRPVS</sequence>
<comment type="caution">
    <text evidence="4">The sequence shown here is derived from an EMBL/GenBank/DDBJ whole genome shotgun (WGS) entry which is preliminary data.</text>
</comment>
<keyword evidence="5" id="KW-0378">Hydrolase</keyword>
<dbReference type="GO" id="GO:0016787">
    <property type="term" value="F:hydrolase activity"/>
    <property type="evidence" value="ECO:0007669"/>
    <property type="project" value="UniProtKB-KW"/>
</dbReference>
<feature type="coiled-coil region" evidence="1">
    <location>
        <begin position="178"/>
        <end position="205"/>
    </location>
</feature>
<reference evidence="5 6" key="1">
    <citation type="submission" date="2016-10" db="EMBL/GenBank/DDBJ databases">
        <authorList>
            <person name="Varghese N."/>
            <person name="Submissions S."/>
        </authorList>
    </citation>
    <scope>NUCLEOTIDE SEQUENCE [LARGE SCALE GENOMIC DNA]</scope>
    <source>
        <strain evidence="5 6">DSM 16525</strain>
    </source>
</reference>
<dbReference type="STRING" id="1334629.MFUL124B02_10155"/>
<evidence type="ECO:0000313" key="4">
    <source>
        <dbReference type="EMBL" id="GEN12952.1"/>
    </source>
</evidence>
<dbReference type="InterPro" id="IPR010427">
    <property type="entry name" value="DUF1023"/>
</dbReference>
<accession>A0A511THY2</accession>
<evidence type="ECO:0000256" key="1">
    <source>
        <dbReference type="SAM" id="Coils"/>
    </source>
</evidence>
<gene>
    <name evidence="4" type="ORF">MFU01_79890</name>
    <name evidence="5" type="ORF">SAMN05443572_11384</name>
</gene>
<dbReference type="SUPFAM" id="SSF53474">
    <property type="entry name" value="alpha/beta-Hydrolases"/>
    <property type="match status" value="1"/>
</dbReference>
<keyword evidence="1" id="KW-0175">Coiled coil</keyword>
<evidence type="ECO:0000313" key="7">
    <source>
        <dbReference type="Proteomes" id="UP000321514"/>
    </source>
</evidence>
<evidence type="ECO:0000259" key="3">
    <source>
        <dbReference type="Pfam" id="PF06259"/>
    </source>
</evidence>
<dbReference type="EMBL" id="FOIB01000013">
    <property type="protein sequence ID" value="SEU38486.1"/>
    <property type="molecule type" value="Genomic_DNA"/>
</dbReference>